<organism evidence="3 4">
    <name type="scientific">Lunatimonas lonarensis</name>
    <dbReference type="NCBI Taxonomy" id="1232681"/>
    <lineage>
        <taxon>Bacteria</taxon>
        <taxon>Pseudomonadati</taxon>
        <taxon>Bacteroidota</taxon>
        <taxon>Cytophagia</taxon>
        <taxon>Cytophagales</taxon>
        <taxon>Cyclobacteriaceae</taxon>
    </lineage>
</organism>
<dbReference type="InterPro" id="IPR002347">
    <property type="entry name" value="SDR_fam"/>
</dbReference>
<dbReference type="PATRIC" id="fig|1288963.3.peg.3089"/>
<evidence type="ECO:0000313" key="4">
    <source>
        <dbReference type="Proteomes" id="UP000013909"/>
    </source>
</evidence>
<proteinExistence type="inferred from homology"/>
<evidence type="ECO:0000256" key="2">
    <source>
        <dbReference type="ARBA" id="ARBA00023002"/>
    </source>
</evidence>
<reference evidence="3 4" key="1">
    <citation type="submission" date="2013-02" db="EMBL/GenBank/DDBJ databases">
        <title>A novel strain isolated from Lonar lake, Maharashtra, India.</title>
        <authorList>
            <person name="Singh A."/>
        </authorList>
    </citation>
    <scope>NUCLEOTIDE SEQUENCE [LARGE SCALE GENOMIC DNA]</scope>
    <source>
        <strain evidence="3 4">AK24</strain>
    </source>
</reference>
<keyword evidence="2" id="KW-0560">Oxidoreductase</keyword>
<keyword evidence="4" id="KW-1185">Reference proteome</keyword>
<accession>R7ZRN6</accession>
<gene>
    <name evidence="3" type="ORF">ADIS_3094</name>
</gene>
<dbReference type="FunFam" id="3.40.50.720:FF:000084">
    <property type="entry name" value="Short-chain dehydrogenase reductase"/>
    <property type="match status" value="1"/>
</dbReference>
<comment type="similarity">
    <text evidence="1">Belongs to the short-chain dehydrogenases/reductases (SDR) family.</text>
</comment>
<comment type="caution">
    <text evidence="3">The sequence shown here is derived from an EMBL/GenBank/DDBJ whole genome shotgun (WGS) entry which is preliminary data.</text>
</comment>
<evidence type="ECO:0000313" key="3">
    <source>
        <dbReference type="EMBL" id="EON76644.1"/>
    </source>
</evidence>
<dbReference type="SUPFAM" id="SSF51735">
    <property type="entry name" value="NAD(P)-binding Rossmann-fold domains"/>
    <property type="match status" value="1"/>
</dbReference>
<dbReference type="EMBL" id="AQHR01000085">
    <property type="protein sequence ID" value="EON76644.1"/>
    <property type="molecule type" value="Genomic_DNA"/>
</dbReference>
<dbReference type="GO" id="GO:0016491">
    <property type="term" value="F:oxidoreductase activity"/>
    <property type="evidence" value="ECO:0007669"/>
    <property type="project" value="UniProtKB-KW"/>
</dbReference>
<dbReference type="RefSeq" id="WP_010855228.1">
    <property type="nucleotide sequence ID" value="NZ_AQHR01000085.1"/>
</dbReference>
<dbReference type="PANTHER" id="PTHR24321">
    <property type="entry name" value="DEHYDROGENASES, SHORT CHAIN"/>
    <property type="match status" value="1"/>
</dbReference>
<dbReference type="PANTHER" id="PTHR24321:SF15">
    <property type="entry name" value="OXIDOREDUCTASE UCPA"/>
    <property type="match status" value="1"/>
</dbReference>
<dbReference type="Proteomes" id="UP000013909">
    <property type="component" value="Unassembled WGS sequence"/>
</dbReference>
<dbReference type="STRING" id="1232681.ADIS_3094"/>
<dbReference type="OrthoDB" id="9788235at2"/>
<sequence>MQGRMEGKKALITGAARGIGEAIARLFHREGAIVIISDILENQGRLVADDLGEGAYFCSLNVKNEGEWKILSEKITLDFGGLDVLVNNAGITGFMETTGLHNVEDVDFASWQEVIDVNLNGTMLGCKYGIRWIKRKGGGSIINISSRSGIVGIPGVAAYAASKAAIRNHTKPVALYRAENRYQIRCNSIHPAAVLTPMWDSVLGEGKERDTAILSIEKGIPLGKFGRPQDVAYAALFLALDESPYITGTELHVDGGILAGAEARPERH</sequence>
<dbReference type="InterPro" id="IPR036291">
    <property type="entry name" value="NAD(P)-bd_dom_sf"/>
</dbReference>
<dbReference type="PRINTS" id="PR00081">
    <property type="entry name" value="GDHRDH"/>
</dbReference>
<dbReference type="AlphaFoldDB" id="R7ZRN6"/>
<protein>
    <submittedName>
        <fullName evidence="3">Oxidoreductase</fullName>
    </submittedName>
</protein>
<dbReference type="Pfam" id="PF13561">
    <property type="entry name" value="adh_short_C2"/>
    <property type="match status" value="1"/>
</dbReference>
<dbReference type="Gene3D" id="3.40.50.720">
    <property type="entry name" value="NAD(P)-binding Rossmann-like Domain"/>
    <property type="match status" value="1"/>
</dbReference>
<dbReference type="PRINTS" id="PR00080">
    <property type="entry name" value="SDRFAMILY"/>
</dbReference>
<name>R7ZRN6_9BACT</name>
<evidence type="ECO:0000256" key="1">
    <source>
        <dbReference type="ARBA" id="ARBA00006484"/>
    </source>
</evidence>